<keyword evidence="2" id="KW-1185">Reference proteome</keyword>
<protein>
    <recommendedName>
        <fullName evidence="3">PH domain-containing protein</fullName>
    </recommendedName>
</protein>
<dbReference type="InterPro" id="IPR011993">
    <property type="entry name" value="PH-like_dom_sf"/>
</dbReference>
<dbReference type="Gene3D" id="2.30.29.30">
    <property type="entry name" value="Pleckstrin-homology domain (PH domain)/Phosphotyrosine-binding domain (PTB)"/>
    <property type="match status" value="1"/>
</dbReference>
<dbReference type="EMBL" id="JAPFFF010000011">
    <property type="protein sequence ID" value="KAK8878676.1"/>
    <property type="molecule type" value="Genomic_DNA"/>
</dbReference>
<organism evidence="1 2">
    <name type="scientific">Tritrichomonas musculus</name>
    <dbReference type="NCBI Taxonomy" id="1915356"/>
    <lineage>
        <taxon>Eukaryota</taxon>
        <taxon>Metamonada</taxon>
        <taxon>Parabasalia</taxon>
        <taxon>Tritrichomonadida</taxon>
        <taxon>Tritrichomonadidae</taxon>
        <taxon>Tritrichomonas</taxon>
    </lineage>
</organism>
<proteinExistence type="predicted"/>
<comment type="caution">
    <text evidence="1">The sequence shown here is derived from an EMBL/GenBank/DDBJ whole genome shotgun (WGS) entry which is preliminary data.</text>
</comment>
<evidence type="ECO:0000313" key="2">
    <source>
        <dbReference type="Proteomes" id="UP001470230"/>
    </source>
</evidence>
<dbReference type="Proteomes" id="UP001470230">
    <property type="component" value="Unassembled WGS sequence"/>
</dbReference>
<dbReference type="SUPFAM" id="SSF50729">
    <property type="entry name" value="PH domain-like"/>
    <property type="match status" value="1"/>
</dbReference>
<name>A0ABR2JLL8_9EUKA</name>
<reference evidence="1 2" key="1">
    <citation type="submission" date="2024-04" db="EMBL/GenBank/DDBJ databases">
        <title>Tritrichomonas musculus Genome.</title>
        <authorList>
            <person name="Alves-Ferreira E."/>
            <person name="Grigg M."/>
            <person name="Lorenzi H."/>
            <person name="Galac M."/>
        </authorList>
    </citation>
    <scope>NUCLEOTIDE SEQUENCE [LARGE SCALE GENOMIC DNA]</scope>
    <source>
        <strain evidence="1 2">EAF2021</strain>
    </source>
</reference>
<accession>A0ABR2JLL8</accession>
<sequence length="420" mass="47786">MSQTQLLQNLSTICSQDSETQRRGLNCLVLTSIIQPQIILSGLNEIKLLLTSLCITKNPKWGSISSILLALTNTVNNLSDQIKEEQICNLISISQFVAYSFLHTTPNDYAFGPHLFSYVTVLSNLFQDSSNTKRLSLNVFLQIIEHCLIGFVPYASLLPILINNFQTVISLLTSCSPSYYTKIAEPLESSDMEIVYFFVSLWTVAMHDLAEKPSAIQALLAHSKTIASLSSMKITSILLSDGSKLNSSSDFSEPCQFLLMCCHAIHLQKSDIKQKSDQFMPILIETMNRRQKHSIELLEEMLKEEEEAKTQKVYMIHRTTAEVTQKKGRQLKWKQFDLILADEAKILLWTTSKSLLKDGVGLHMSDLLDPKIVPKNTKEFDRDNIIRINTKKGNEYLISFKNEKEARQWQNMIHELLAEF</sequence>
<evidence type="ECO:0000313" key="1">
    <source>
        <dbReference type="EMBL" id="KAK8878676.1"/>
    </source>
</evidence>
<evidence type="ECO:0008006" key="3">
    <source>
        <dbReference type="Google" id="ProtNLM"/>
    </source>
</evidence>
<gene>
    <name evidence="1" type="ORF">M9Y10_005456</name>
</gene>